<dbReference type="EMBL" id="CH476735">
    <property type="protein sequence ID" value="EIE80905.1"/>
    <property type="molecule type" value="Genomic_DNA"/>
</dbReference>
<dbReference type="RefSeq" id="XP_067516301.1">
    <property type="nucleotide sequence ID" value="XM_067660200.1"/>
</dbReference>
<dbReference type="GeneID" id="93612581"/>
<proteinExistence type="predicted"/>
<keyword evidence="2" id="KW-1185">Reference proteome</keyword>
<gene>
    <name evidence="1" type="ORF">RO3G_05610</name>
</gene>
<name>I1BXH5_RHIO9</name>
<protein>
    <submittedName>
        <fullName evidence="1">Uncharacterized protein</fullName>
    </submittedName>
</protein>
<dbReference type="VEuPathDB" id="FungiDB:RO3G_05610"/>
<accession>I1BXH5</accession>
<reference evidence="1 2" key="1">
    <citation type="journal article" date="2009" name="PLoS Genet.">
        <title>Genomic analysis of the basal lineage fungus Rhizopus oryzae reveals a whole-genome duplication.</title>
        <authorList>
            <person name="Ma L.-J."/>
            <person name="Ibrahim A.S."/>
            <person name="Skory C."/>
            <person name="Grabherr M.G."/>
            <person name="Burger G."/>
            <person name="Butler M."/>
            <person name="Elias M."/>
            <person name="Idnurm A."/>
            <person name="Lang B.F."/>
            <person name="Sone T."/>
            <person name="Abe A."/>
            <person name="Calvo S.E."/>
            <person name="Corrochano L.M."/>
            <person name="Engels R."/>
            <person name="Fu J."/>
            <person name="Hansberg W."/>
            <person name="Kim J.-M."/>
            <person name="Kodira C.D."/>
            <person name="Koehrsen M.J."/>
            <person name="Liu B."/>
            <person name="Miranda-Saavedra D."/>
            <person name="O'Leary S."/>
            <person name="Ortiz-Castellanos L."/>
            <person name="Poulter R."/>
            <person name="Rodriguez-Romero J."/>
            <person name="Ruiz-Herrera J."/>
            <person name="Shen Y.-Q."/>
            <person name="Zeng Q."/>
            <person name="Galagan J."/>
            <person name="Birren B.W."/>
            <person name="Cuomo C.A."/>
            <person name="Wickes B.L."/>
        </authorList>
    </citation>
    <scope>NUCLEOTIDE SEQUENCE [LARGE SCALE GENOMIC DNA]</scope>
    <source>
        <strain evidence="2">RA 99-880 / ATCC MYA-4621 / FGSC 9543 / NRRL 43880</strain>
    </source>
</reference>
<dbReference type="STRING" id="246409.I1BXH5"/>
<dbReference type="AlphaFoldDB" id="I1BXH5"/>
<organism evidence="1 2">
    <name type="scientific">Rhizopus delemar (strain RA 99-880 / ATCC MYA-4621 / FGSC 9543 / NRRL 43880)</name>
    <name type="common">Mucormycosis agent</name>
    <name type="synonym">Rhizopus arrhizus var. delemar</name>
    <dbReference type="NCBI Taxonomy" id="246409"/>
    <lineage>
        <taxon>Eukaryota</taxon>
        <taxon>Fungi</taxon>
        <taxon>Fungi incertae sedis</taxon>
        <taxon>Mucoromycota</taxon>
        <taxon>Mucoromycotina</taxon>
        <taxon>Mucoromycetes</taxon>
        <taxon>Mucorales</taxon>
        <taxon>Mucorineae</taxon>
        <taxon>Rhizopodaceae</taxon>
        <taxon>Rhizopus</taxon>
    </lineage>
</organism>
<dbReference type="Proteomes" id="UP000009138">
    <property type="component" value="Unassembled WGS sequence"/>
</dbReference>
<sequence>MQVDIIWIDIAIMMRPHSDLGRLQYQDVDFTWSDGGQLLGVSLVSRRLKENQWKTETIGIASWVDDTDCTLRTLKDFMDRIANIRVNLSKEHTLFLAGMKKENHIKSIKSATVTSWIQQVMQDANIDTSALTESNNKRFG</sequence>
<dbReference type="InParanoid" id="I1BXH5"/>
<evidence type="ECO:0000313" key="1">
    <source>
        <dbReference type="EMBL" id="EIE80905.1"/>
    </source>
</evidence>
<evidence type="ECO:0000313" key="2">
    <source>
        <dbReference type="Proteomes" id="UP000009138"/>
    </source>
</evidence>